<evidence type="ECO:0000259" key="5">
    <source>
        <dbReference type="Pfam" id="PF07992"/>
    </source>
</evidence>
<organism evidence="6 7">
    <name type="scientific">Trichoglossum hirsutum</name>
    <dbReference type="NCBI Taxonomy" id="265104"/>
    <lineage>
        <taxon>Eukaryota</taxon>
        <taxon>Fungi</taxon>
        <taxon>Dikarya</taxon>
        <taxon>Ascomycota</taxon>
        <taxon>Pezizomycotina</taxon>
        <taxon>Geoglossomycetes</taxon>
        <taxon>Geoglossales</taxon>
        <taxon>Geoglossaceae</taxon>
        <taxon>Trichoglossum</taxon>
    </lineage>
</organism>
<dbReference type="GO" id="GO:0004174">
    <property type="term" value="F:electron-transferring-flavoprotein dehydrogenase activity"/>
    <property type="evidence" value="ECO:0007669"/>
    <property type="project" value="TreeGrafter"/>
</dbReference>
<name>A0A9P8IES3_9PEZI</name>
<keyword evidence="4" id="KW-0560">Oxidoreductase</keyword>
<dbReference type="Gene3D" id="3.50.50.100">
    <property type="match status" value="1"/>
</dbReference>
<proteinExistence type="inferred from homology"/>
<dbReference type="PRINTS" id="PR00469">
    <property type="entry name" value="PNDRDTASEII"/>
</dbReference>
<dbReference type="EMBL" id="JAGHQM010002485">
    <property type="protein sequence ID" value="KAH0548612.1"/>
    <property type="molecule type" value="Genomic_DNA"/>
</dbReference>
<dbReference type="Pfam" id="PF07992">
    <property type="entry name" value="Pyr_redox_2"/>
    <property type="match status" value="1"/>
</dbReference>
<comment type="caution">
    <text evidence="6">The sequence shown here is derived from an EMBL/GenBank/DDBJ whole genome shotgun (WGS) entry which is preliminary data.</text>
</comment>
<evidence type="ECO:0000256" key="3">
    <source>
        <dbReference type="ARBA" id="ARBA00022827"/>
    </source>
</evidence>
<evidence type="ECO:0000256" key="2">
    <source>
        <dbReference type="ARBA" id="ARBA00022630"/>
    </source>
</evidence>
<dbReference type="PRINTS" id="PR00368">
    <property type="entry name" value="FADPNR"/>
</dbReference>
<evidence type="ECO:0000256" key="1">
    <source>
        <dbReference type="ARBA" id="ARBA00006442"/>
    </source>
</evidence>
<dbReference type="PANTHER" id="PTHR43735:SF3">
    <property type="entry name" value="FERROPTOSIS SUPPRESSOR PROTEIN 1"/>
    <property type="match status" value="1"/>
</dbReference>
<accession>A0A9P8IES3</accession>
<protein>
    <recommendedName>
        <fullName evidence="5">FAD/NAD(P)-binding domain-containing protein</fullName>
    </recommendedName>
</protein>
<keyword evidence="7" id="KW-1185">Reference proteome</keyword>
<reference evidence="6" key="1">
    <citation type="submission" date="2021-03" db="EMBL/GenBank/DDBJ databases">
        <title>Comparative genomics and phylogenomic investigation of the class Geoglossomycetes provide insights into ecological specialization and systematics.</title>
        <authorList>
            <person name="Melie T."/>
            <person name="Pirro S."/>
            <person name="Miller A.N."/>
            <person name="Quandt A."/>
        </authorList>
    </citation>
    <scope>NUCLEOTIDE SEQUENCE</scope>
    <source>
        <strain evidence="6">CAQ_001_2017</strain>
    </source>
</reference>
<dbReference type="PANTHER" id="PTHR43735">
    <property type="entry name" value="APOPTOSIS-INDUCING FACTOR 1"/>
    <property type="match status" value="1"/>
</dbReference>
<comment type="similarity">
    <text evidence="1">Belongs to the FAD-dependent oxidoreductase family.</text>
</comment>
<sequence length="376" mass="40463">MAKTVVILGGSYVGIATAHGLLKNTLPKIPDLKVVLISPSTHLYWNMAAPRAVLPNGFKSDEQVFQPIAPAFSKYPKGSFTLVEGKAKSVDPEGHTVVVSTSSGEQTYSYDQLVVATGASFANGLPYKQAGSHKEMLENLHDLRRKIADAQSIVLAGAGPTGVETAGELGYEYGAKGKMITLITDSGVVLPGLMEGVGKTAEKELRKLNVQIVHNTRVTNATPKGSRTELTLSSGDSLLVDLYIPTVGVRPNTSFLPKKLLDERDNLRVDKYLRVESATDMWASGDVTNAQVKQFVYASKQIPQLVKNLDAVLSGNTADVSEYKKDDKTMQAVPLGRSKGTGQMGNFKLPSFLVWMAKGRNFMTPKLSSFVATGTI</sequence>
<dbReference type="InterPro" id="IPR036188">
    <property type="entry name" value="FAD/NAD-bd_sf"/>
</dbReference>
<keyword evidence="2" id="KW-0285">Flavoprotein</keyword>
<keyword evidence="3" id="KW-0274">FAD</keyword>
<dbReference type="SUPFAM" id="SSF51905">
    <property type="entry name" value="FAD/NAD(P)-binding domain"/>
    <property type="match status" value="1"/>
</dbReference>
<dbReference type="InterPro" id="IPR023753">
    <property type="entry name" value="FAD/NAD-binding_dom"/>
</dbReference>
<dbReference type="Proteomes" id="UP000750711">
    <property type="component" value="Unassembled WGS sequence"/>
</dbReference>
<feature type="domain" description="FAD/NAD(P)-binding" evidence="5">
    <location>
        <begin position="4"/>
        <end position="301"/>
    </location>
</feature>
<dbReference type="AlphaFoldDB" id="A0A9P8IES3"/>
<gene>
    <name evidence="6" type="ORF">GP486_007844</name>
</gene>
<dbReference type="GO" id="GO:0050660">
    <property type="term" value="F:flavin adenine dinucleotide binding"/>
    <property type="evidence" value="ECO:0007669"/>
    <property type="project" value="TreeGrafter"/>
</dbReference>
<evidence type="ECO:0000313" key="7">
    <source>
        <dbReference type="Proteomes" id="UP000750711"/>
    </source>
</evidence>
<evidence type="ECO:0000313" key="6">
    <source>
        <dbReference type="EMBL" id="KAH0548612.1"/>
    </source>
</evidence>
<evidence type="ECO:0000256" key="4">
    <source>
        <dbReference type="ARBA" id="ARBA00023002"/>
    </source>
</evidence>
<dbReference type="GO" id="GO:0005737">
    <property type="term" value="C:cytoplasm"/>
    <property type="evidence" value="ECO:0007669"/>
    <property type="project" value="TreeGrafter"/>
</dbReference>